<name>A0A7V5PNR5_CALAY</name>
<comment type="similarity">
    <text evidence="6 8">Belongs to the sulfate adenylyltransferase family.</text>
</comment>
<dbReference type="Proteomes" id="UP000886124">
    <property type="component" value="Unassembled WGS sequence"/>
</dbReference>
<evidence type="ECO:0000313" key="11">
    <source>
        <dbReference type="EMBL" id="HHJ52489.1"/>
    </source>
</evidence>
<keyword evidence="5 8" id="KW-0067">ATP-binding</keyword>
<dbReference type="PANTHER" id="PTHR43509:SF1">
    <property type="entry name" value="SULFATE ADENYLYLTRANSFERASE"/>
    <property type="match status" value="1"/>
</dbReference>
<proteinExistence type="inferred from homology"/>
<feature type="domain" description="Sulphate adenylyltransferase catalytic" evidence="9">
    <location>
        <begin position="174"/>
        <end position="385"/>
    </location>
</feature>
<evidence type="ECO:0000256" key="8">
    <source>
        <dbReference type="HAMAP-Rule" id="MF_00066"/>
    </source>
</evidence>
<comment type="caution">
    <text evidence="11">The sequence shown here is derived from an EMBL/GenBank/DDBJ whole genome shotgun (WGS) entry which is preliminary data.</text>
</comment>
<dbReference type="InterPro" id="IPR014729">
    <property type="entry name" value="Rossmann-like_a/b/a_fold"/>
</dbReference>
<dbReference type="GO" id="GO:0070814">
    <property type="term" value="P:hydrogen sulfide biosynthetic process"/>
    <property type="evidence" value="ECO:0007669"/>
    <property type="project" value="UniProtKB-UniRule"/>
</dbReference>
<evidence type="ECO:0000256" key="6">
    <source>
        <dbReference type="ARBA" id="ARBA00037980"/>
    </source>
</evidence>
<dbReference type="EC" id="2.7.7.4" evidence="8"/>
<dbReference type="InterPro" id="IPR024951">
    <property type="entry name" value="Sulfurylase_cat_dom"/>
</dbReference>
<dbReference type="GO" id="GO:0004781">
    <property type="term" value="F:sulfate adenylyltransferase (ATP) activity"/>
    <property type="evidence" value="ECO:0007669"/>
    <property type="project" value="UniProtKB-UniRule"/>
</dbReference>
<dbReference type="GO" id="GO:0005524">
    <property type="term" value="F:ATP binding"/>
    <property type="evidence" value="ECO:0007669"/>
    <property type="project" value="UniProtKB-KW"/>
</dbReference>
<dbReference type="NCBIfam" id="TIGR00339">
    <property type="entry name" value="sopT"/>
    <property type="match status" value="1"/>
</dbReference>
<keyword evidence="4 8" id="KW-0547">Nucleotide-binding</keyword>
<dbReference type="UniPathway" id="UPA00140">
    <property type="reaction ID" value="UER00204"/>
</dbReference>
<evidence type="ECO:0000256" key="3">
    <source>
        <dbReference type="ARBA" id="ARBA00022695"/>
    </source>
</evidence>
<gene>
    <name evidence="8 11" type="primary">sat</name>
    <name evidence="11" type="ORF">ENJ89_04790</name>
</gene>
<evidence type="ECO:0000256" key="1">
    <source>
        <dbReference type="ARBA" id="ARBA00005048"/>
    </source>
</evidence>
<organism evidence="11">
    <name type="scientific">Caldithrix abyssi</name>
    <dbReference type="NCBI Taxonomy" id="187145"/>
    <lineage>
        <taxon>Bacteria</taxon>
        <taxon>Pseudomonadati</taxon>
        <taxon>Calditrichota</taxon>
        <taxon>Calditrichia</taxon>
        <taxon>Calditrichales</taxon>
        <taxon>Calditrichaceae</taxon>
        <taxon>Caldithrix</taxon>
    </lineage>
</organism>
<keyword evidence="2 8" id="KW-0808">Transferase</keyword>
<dbReference type="GO" id="GO:0000103">
    <property type="term" value="P:sulfate assimilation"/>
    <property type="evidence" value="ECO:0007669"/>
    <property type="project" value="UniProtKB-UniRule"/>
</dbReference>
<dbReference type="Pfam" id="PF01747">
    <property type="entry name" value="ATP-sulfurylase"/>
    <property type="match status" value="1"/>
</dbReference>
<evidence type="ECO:0000256" key="7">
    <source>
        <dbReference type="ARBA" id="ARBA00049370"/>
    </source>
</evidence>
<protein>
    <recommendedName>
        <fullName evidence="8">Sulfate adenylyltransferase</fullName>
        <ecNumber evidence="8">2.7.7.4</ecNumber>
    </recommendedName>
    <alternativeName>
        <fullName evidence="8">ATP-sulfurylase</fullName>
    </alternativeName>
    <alternativeName>
        <fullName evidence="8">Sulfate adenylate transferase</fullName>
        <shortName evidence="8">SAT</shortName>
    </alternativeName>
</protein>
<dbReference type="Pfam" id="PF14306">
    <property type="entry name" value="PUA_2"/>
    <property type="match status" value="1"/>
</dbReference>
<dbReference type="PANTHER" id="PTHR43509">
    <property type="match status" value="1"/>
</dbReference>
<keyword evidence="3 8" id="KW-0548">Nucleotidyltransferase</keyword>
<dbReference type="InterPro" id="IPR025980">
    <property type="entry name" value="ATP-Sase_PUA-like_dom"/>
</dbReference>
<dbReference type="Gene3D" id="3.40.50.620">
    <property type="entry name" value="HUPs"/>
    <property type="match status" value="1"/>
</dbReference>
<evidence type="ECO:0000259" key="10">
    <source>
        <dbReference type="Pfam" id="PF14306"/>
    </source>
</evidence>
<dbReference type="SUPFAM" id="SSF52374">
    <property type="entry name" value="Nucleotidylyl transferase"/>
    <property type="match status" value="1"/>
</dbReference>
<sequence length="392" mass="44333">MATHLIPPHGGELKPLLLEGAAREQEIQKAKSLPQVRLTSRETSDLIMLGMGAFSPLDGFMRQKDYQTVVTDMLMADGTLWPIPITLSVTKQQADTIAEGSEIALVDNESGELMGTMTVEEKYTYDKKHEAKHVFRTEDEAHPGVAKIYAQHDVYLGGPVKVLNEGPYPEKYGEYYARPAETRKIFAEKGWRRIAGFQTRNPIHRSHEYVTKIAMEVTDGILIHPLVGKLKAGDIPAEVRMKTYEVLIDKYYVKDNVVLKVYPMEMRYGGPREAVLHAIFRQNFGCTHLIIGRDHAGVGSYYGPFDAQKIFDEIPEGKLHIQPLNIDWTFYCFKCGGMASMRTCPHGKEDRVLISGTKVREMLSKGELPPPEFSRPEVAQILVEYYKNQNNE</sequence>
<dbReference type="SUPFAM" id="SSF88697">
    <property type="entry name" value="PUA domain-like"/>
    <property type="match status" value="1"/>
</dbReference>
<feature type="domain" description="ATP-sulfurylase PUA-like" evidence="10">
    <location>
        <begin position="6"/>
        <end position="165"/>
    </location>
</feature>
<dbReference type="InterPro" id="IPR002650">
    <property type="entry name" value="Sulphate_adenylyltransferase"/>
</dbReference>
<reference evidence="11" key="1">
    <citation type="journal article" date="2020" name="mSystems">
        <title>Genome- and Community-Level Interaction Insights into Carbon Utilization and Element Cycling Functions of Hydrothermarchaeota in Hydrothermal Sediment.</title>
        <authorList>
            <person name="Zhou Z."/>
            <person name="Liu Y."/>
            <person name="Xu W."/>
            <person name="Pan J."/>
            <person name="Luo Z.H."/>
            <person name="Li M."/>
        </authorList>
    </citation>
    <scope>NUCLEOTIDE SEQUENCE [LARGE SCALE GENOMIC DNA]</scope>
    <source>
        <strain evidence="11">HyVt-527</strain>
    </source>
</reference>
<dbReference type="EMBL" id="DROD01000324">
    <property type="protein sequence ID" value="HHJ52489.1"/>
    <property type="molecule type" value="Genomic_DNA"/>
</dbReference>
<dbReference type="InterPro" id="IPR015947">
    <property type="entry name" value="PUA-like_sf"/>
</dbReference>
<comment type="pathway">
    <text evidence="1 8">Sulfur metabolism; hydrogen sulfide biosynthesis; sulfite from sulfate: step 1/3.</text>
</comment>
<evidence type="ECO:0000256" key="2">
    <source>
        <dbReference type="ARBA" id="ARBA00022679"/>
    </source>
</evidence>
<evidence type="ECO:0000259" key="9">
    <source>
        <dbReference type="Pfam" id="PF01747"/>
    </source>
</evidence>
<dbReference type="NCBIfam" id="NF003166">
    <property type="entry name" value="PRK04149.1"/>
    <property type="match status" value="1"/>
</dbReference>
<comment type="catalytic activity">
    <reaction evidence="7 8">
        <text>sulfate + ATP + H(+) = adenosine 5'-phosphosulfate + diphosphate</text>
        <dbReference type="Rhea" id="RHEA:18133"/>
        <dbReference type="ChEBI" id="CHEBI:15378"/>
        <dbReference type="ChEBI" id="CHEBI:16189"/>
        <dbReference type="ChEBI" id="CHEBI:30616"/>
        <dbReference type="ChEBI" id="CHEBI:33019"/>
        <dbReference type="ChEBI" id="CHEBI:58243"/>
        <dbReference type="EC" id="2.7.7.4"/>
    </reaction>
</comment>
<dbReference type="CDD" id="cd00517">
    <property type="entry name" value="ATPS"/>
    <property type="match status" value="1"/>
</dbReference>
<accession>A0A7V5PNR5</accession>
<evidence type="ECO:0000256" key="4">
    <source>
        <dbReference type="ARBA" id="ARBA00022741"/>
    </source>
</evidence>
<dbReference type="Gene3D" id="3.10.400.10">
    <property type="entry name" value="Sulfate adenylyltransferase"/>
    <property type="match status" value="1"/>
</dbReference>
<dbReference type="InterPro" id="IPR020792">
    <property type="entry name" value="SO4_adenylyltransferase_pro"/>
</dbReference>
<dbReference type="AlphaFoldDB" id="A0A7V5PNR5"/>
<evidence type="ECO:0000256" key="5">
    <source>
        <dbReference type="ARBA" id="ARBA00022840"/>
    </source>
</evidence>
<dbReference type="HAMAP" id="MF_00066">
    <property type="entry name" value="Sulf_adenylyltr"/>
    <property type="match status" value="1"/>
</dbReference>